<organism evidence="1 2">
    <name type="scientific">Micromonospora pisi</name>
    <dbReference type="NCBI Taxonomy" id="589240"/>
    <lineage>
        <taxon>Bacteria</taxon>
        <taxon>Bacillati</taxon>
        <taxon>Actinomycetota</taxon>
        <taxon>Actinomycetes</taxon>
        <taxon>Micromonosporales</taxon>
        <taxon>Micromonosporaceae</taxon>
        <taxon>Micromonospora</taxon>
    </lineage>
</organism>
<sequence length="106" mass="11386">MPPLSLQPLPRPGCREALAVIDRYVRSAGSTELSQQAAAMEAYQGMMRASSAAEGAVKTVTVDLSRDFQNMGFILSGMVFGDYAEAQAKTSRDAQTLRDVCASHDN</sequence>
<gene>
    <name evidence="1" type="ORF">BDK92_4739</name>
</gene>
<evidence type="ECO:0000313" key="2">
    <source>
        <dbReference type="Proteomes" id="UP000277671"/>
    </source>
</evidence>
<comment type="caution">
    <text evidence="1">The sequence shown here is derived from an EMBL/GenBank/DDBJ whole genome shotgun (WGS) entry which is preliminary data.</text>
</comment>
<keyword evidence="2" id="KW-1185">Reference proteome</keyword>
<evidence type="ECO:0000313" key="1">
    <source>
        <dbReference type="EMBL" id="RKR90367.1"/>
    </source>
</evidence>
<dbReference type="EMBL" id="RBKT01000001">
    <property type="protein sequence ID" value="RKR90367.1"/>
    <property type="molecule type" value="Genomic_DNA"/>
</dbReference>
<dbReference type="AlphaFoldDB" id="A0A495JN18"/>
<proteinExistence type="predicted"/>
<name>A0A495JN18_9ACTN</name>
<dbReference type="Proteomes" id="UP000277671">
    <property type="component" value="Unassembled WGS sequence"/>
</dbReference>
<accession>A0A495JN18</accession>
<protein>
    <submittedName>
        <fullName evidence="1">Uncharacterized protein</fullName>
    </submittedName>
</protein>
<reference evidence="1 2" key="1">
    <citation type="submission" date="2018-10" db="EMBL/GenBank/DDBJ databases">
        <title>Sequencing the genomes of 1000 actinobacteria strains.</title>
        <authorList>
            <person name="Klenk H.-P."/>
        </authorList>
    </citation>
    <scope>NUCLEOTIDE SEQUENCE [LARGE SCALE GENOMIC DNA]</scope>
    <source>
        <strain evidence="1 2">DSM 45175</strain>
    </source>
</reference>